<dbReference type="Pfam" id="PF02358">
    <property type="entry name" value="Trehalose_PPase"/>
    <property type="match status" value="1"/>
</dbReference>
<dbReference type="UniPathway" id="UPA00299"/>
<dbReference type="EMBL" id="VBOX01000088">
    <property type="protein sequence ID" value="TMQ61919.1"/>
    <property type="molecule type" value="Genomic_DNA"/>
</dbReference>
<comment type="similarity">
    <text evidence="2">Belongs to the trehalose phosphatase family.</text>
</comment>
<keyword evidence="1 2" id="KW-0378">Hydrolase</keyword>
<sequence>MGAQDPAGCAASAPRAGSPASRRVLTVTRPFFERPTWRSVRRILREADRTVLIALDLDGTIAPFARRPDLARVPERTLRSLARGAEARAVRIAILSARPLTDMRRMVPVRNVLLIGQYGLEGPLGPPTQLLKRLRRGCARVARALRPLVASVRGALLEVKGLTVAVHDRNVRDARRLRELRRGLKAVASMEARSHGFVPVPGRHVVDFVPRGHDKGRALRALRAKLKPGCVFCFGDSLGDEPAFAVLGRRDFPVRVGRVGTRARYRVATLTGVTRFLDAVAACRAGSA</sequence>
<accession>A0A538SUJ4</accession>
<evidence type="ECO:0000313" key="5">
    <source>
        <dbReference type="EMBL" id="TMQ61919.1"/>
    </source>
</evidence>
<comment type="caution">
    <text evidence="4">The sequence shown here is derived from an EMBL/GenBank/DDBJ whole genome shotgun (WGS) entry which is preliminary data.</text>
</comment>
<dbReference type="Proteomes" id="UP000317366">
    <property type="component" value="Unassembled WGS sequence"/>
</dbReference>
<comment type="cofactor">
    <cofactor evidence="2">
        <name>Mg(2+)</name>
        <dbReference type="ChEBI" id="CHEBI:18420"/>
    </cofactor>
</comment>
<organism evidence="4 7">
    <name type="scientific">Eiseniibacteriota bacterium</name>
    <dbReference type="NCBI Taxonomy" id="2212470"/>
    <lineage>
        <taxon>Bacteria</taxon>
        <taxon>Candidatus Eiseniibacteriota</taxon>
    </lineage>
</organism>
<dbReference type="Proteomes" id="UP000319829">
    <property type="component" value="Unassembled WGS sequence"/>
</dbReference>
<dbReference type="InterPro" id="IPR036412">
    <property type="entry name" value="HAD-like_sf"/>
</dbReference>
<comment type="pathway">
    <text evidence="2">Glycan biosynthesis; trehalose biosynthesis.</text>
</comment>
<evidence type="ECO:0000256" key="3">
    <source>
        <dbReference type="SAM" id="MobiDB-lite"/>
    </source>
</evidence>
<dbReference type="PANTHER" id="PTHR43768">
    <property type="entry name" value="TREHALOSE 6-PHOSPHATE PHOSPHATASE"/>
    <property type="match status" value="1"/>
</dbReference>
<evidence type="ECO:0000313" key="4">
    <source>
        <dbReference type="EMBL" id="TMQ55035.1"/>
    </source>
</evidence>
<dbReference type="PANTHER" id="PTHR43768:SF3">
    <property type="entry name" value="TREHALOSE 6-PHOSPHATE PHOSPHATASE"/>
    <property type="match status" value="1"/>
</dbReference>
<dbReference type="SUPFAM" id="SSF56784">
    <property type="entry name" value="HAD-like"/>
    <property type="match status" value="1"/>
</dbReference>
<protein>
    <recommendedName>
        <fullName evidence="2">Trehalose 6-phosphate phosphatase</fullName>
        <ecNumber evidence="2">3.1.3.12</ecNumber>
    </recommendedName>
</protein>
<keyword evidence="2" id="KW-0460">Magnesium</keyword>
<dbReference type="GO" id="GO:0005992">
    <property type="term" value="P:trehalose biosynthetic process"/>
    <property type="evidence" value="ECO:0007669"/>
    <property type="project" value="UniProtKB-UniPathway"/>
</dbReference>
<dbReference type="InterPro" id="IPR003337">
    <property type="entry name" value="Trehalose_PPase"/>
</dbReference>
<evidence type="ECO:0000256" key="2">
    <source>
        <dbReference type="RuleBase" id="RU361117"/>
    </source>
</evidence>
<evidence type="ECO:0000256" key="1">
    <source>
        <dbReference type="ARBA" id="ARBA00022801"/>
    </source>
</evidence>
<dbReference type="EMBL" id="VBOU01000044">
    <property type="protein sequence ID" value="TMQ55035.1"/>
    <property type="molecule type" value="Genomic_DNA"/>
</dbReference>
<name>A0A538SUJ4_UNCEI</name>
<evidence type="ECO:0000313" key="6">
    <source>
        <dbReference type="Proteomes" id="UP000317366"/>
    </source>
</evidence>
<proteinExistence type="inferred from homology"/>
<evidence type="ECO:0000313" key="7">
    <source>
        <dbReference type="Proteomes" id="UP000319829"/>
    </source>
</evidence>
<dbReference type="Gene3D" id="3.40.50.1000">
    <property type="entry name" value="HAD superfamily/HAD-like"/>
    <property type="match status" value="1"/>
</dbReference>
<dbReference type="InterPro" id="IPR044651">
    <property type="entry name" value="OTSB-like"/>
</dbReference>
<comment type="function">
    <text evidence="2">Removes the phosphate from trehalose 6-phosphate to produce free trehalose.</text>
</comment>
<reference evidence="6 7" key="1">
    <citation type="journal article" date="2019" name="Nat. Microbiol.">
        <title>Mediterranean grassland soil C-N compound turnover is dependent on rainfall and depth, and is mediated by genomically divergent microorganisms.</title>
        <authorList>
            <person name="Diamond S."/>
            <person name="Andeer P.F."/>
            <person name="Li Z."/>
            <person name="Crits-Christoph A."/>
            <person name="Burstein D."/>
            <person name="Anantharaman K."/>
            <person name="Lane K.R."/>
            <person name="Thomas B.C."/>
            <person name="Pan C."/>
            <person name="Northen T.R."/>
            <person name="Banfield J.F."/>
        </authorList>
    </citation>
    <scope>NUCLEOTIDE SEQUENCE [LARGE SCALE GENOMIC DNA]</scope>
    <source>
        <strain evidence="4">WS_4</strain>
        <strain evidence="5">WS_7</strain>
    </source>
</reference>
<dbReference type="InterPro" id="IPR023214">
    <property type="entry name" value="HAD_sf"/>
</dbReference>
<dbReference type="AlphaFoldDB" id="A0A538SUJ4"/>
<feature type="region of interest" description="Disordered" evidence="3">
    <location>
        <begin position="1"/>
        <end position="21"/>
    </location>
</feature>
<keyword evidence="2" id="KW-0479">Metal-binding</keyword>
<dbReference type="GO" id="GO:0046872">
    <property type="term" value="F:metal ion binding"/>
    <property type="evidence" value="ECO:0007669"/>
    <property type="project" value="UniProtKB-KW"/>
</dbReference>
<dbReference type="EC" id="3.1.3.12" evidence="2"/>
<dbReference type="NCBIfam" id="TIGR00685">
    <property type="entry name" value="T6PP"/>
    <property type="match status" value="1"/>
</dbReference>
<comment type="catalytic activity">
    <reaction evidence="2">
        <text>alpha,alpha-trehalose 6-phosphate + H2O = alpha,alpha-trehalose + phosphate</text>
        <dbReference type="Rhea" id="RHEA:23420"/>
        <dbReference type="ChEBI" id="CHEBI:15377"/>
        <dbReference type="ChEBI" id="CHEBI:16551"/>
        <dbReference type="ChEBI" id="CHEBI:43474"/>
        <dbReference type="ChEBI" id="CHEBI:58429"/>
        <dbReference type="EC" id="3.1.3.12"/>
    </reaction>
</comment>
<gene>
    <name evidence="4" type="primary">otsB</name>
    <name evidence="4" type="ORF">E6K74_04300</name>
    <name evidence="5" type="ORF">E6K77_09035</name>
</gene>
<dbReference type="GO" id="GO:0004805">
    <property type="term" value="F:trehalose-phosphatase activity"/>
    <property type="evidence" value="ECO:0007669"/>
    <property type="project" value="UniProtKB-EC"/>
</dbReference>
<dbReference type="Gene3D" id="3.30.70.1020">
    <property type="entry name" value="Trehalose-6-phosphate phosphatase related protein, domain 2"/>
    <property type="match status" value="1"/>
</dbReference>